<feature type="region of interest" description="Disordered" evidence="1">
    <location>
        <begin position="137"/>
        <end position="304"/>
    </location>
</feature>
<dbReference type="OrthoDB" id="2536714at2759"/>
<sequence length="522" mass="56571">MAPPAANLPSIAHRPHTIHEESTTPTPSTPPRRKYPTTLSRISGTDKLAHRRGTSKQYETLEDLLTAAGYKETRIFTPEAERVGHDAGGISPETMGKEDGPSRGNSLGTFMTNILSSWIPGASVSLGRAKGAEIARREATSIREEEEEGDENDPRFLNPRPLARKSAHHKSDNSWRAPRTSYRPPLPTDFIADSRGAGIAGVSRPGVSPQYPPSHSPTPLSKTVVNRQLPRLRQVISSPNFHRPKLGGRPGMDTRTHSQIDQDPRGRPSLSNNGVAPKRLQPHRSVTSIHTHSHQGRPNHDKPIITTITSSITPLEPILNSSDVVCRSAPGSRSASRNRPSDRAPPLPPLLSPSLLEEGISAWMEGSHPLKQRHASDQSSCTGSHDDDDDDVEDSGDPGLAQIIYSRIERDASSQSSSSSGHQSTSFFTRPSLSPPARRQRSIQSLRAHLVPRPQPSMAPFPPSLRKQSSFRNPIFTVATPRTAEAHLPGRGVWLDGPEWDGAVHQPSIRGGTGNGKAGSVG</sequence>
<feature type="region of interest" description="Disordered" evidence="1">
    <location>
        <begin position="410"/>
        <end position="441"/>
    </location>
</feature>
<feature type="region of interest" description="Disordered" evidence="1">
    <location>
        <begin position="83"/>
        <end position="102"/>
    </location>
</feature>
<keyword evidence="3" id="KW-1185">Reference proteome</keyword>
<proteinExistence type="predicted"/>
<feature type="compositionally biased region" description="Basic and acidic residues" evidence="1">
    <location>
        <begin position="252"/>
        <end position="266"/>
    </location>
</feature>
<name>A0A9P6DTY9_9AGAM</name>
<feature type="compositionally biased region" description="Gly residues" evidence="1">
    <location>
        <begin position="511"/>
        <end position="522"/>
    </location>
</feature>
<evidence type="ECO:0000313" key="2">
    <source>
        <dbReference type="EMBL" id="KAF9511089.1"/>
    </source>
</evidence>
<feature type="region of interest" description="Disordered" evidence="1">
    <location>
        <begin position="1"/>
        <end position="50"/>
    </location>
</feature>
<feature type="compositionally biased region" description="Low complexity" evidence="1">
    <location>
        <begin position="413"/>
        <end position="429"/>
    </location>
</feature>
<evidence type="ECO:0000256" key="1">
    <source>
        <dbReference type="SAM" id="MobiDB-lite"/>
    </source>
</evidence>
<feature type="region of interest" description="Disordered" evidence="1">
    <location>
        <begin position="369"/>
        <end position="398"/>
    </location>
</feature>
<feature type="compositionally biased region" description="Pro residues" evidence="1">
    <location>
        <begin position="453"/>
        <end position="463"/>
    </location>
</feature>
<dbReference type="AlphaFoldDB" id="A0A9P6DTY9"/>
<feature type="region of interest" description="Disordered" evidence="1">
    <location>
        <begin position="326"/>
        <end position="353"/>
    </location>
</feature>
<feature type="compositionally biased region" description="Polar residues" evidence="1">
    <location>
        <begin position="217"/>
        <end position="226"/>
    </location>
</feature>
<reference evidence="2" key="1">
    <citation type="journal article" date="2020" name="Nat. Commun.">
        <title>Large-scale genome sequencing of mycorrhizal fungi provides insights into the early evolution of symbiotic traits.</title>
        <authorList>
            <person name="Miyauchi S."/>
            <person name="Kiss E."/>
            <person name="Kuo A."/>
            <person name="Drula E."/>
            <person name="Kohler A."/>
            <person name="Sanchez-Garcia M."/>
            <person name="Morin E."/>
            <person name="Andreopoulos B."/>
            <person name="Barry K.W."/>
            <person name="Bonito G."/>
            <person name="Buee M."/>
            <person name="Carver A."/>
            <person name="Chen C."/>
            <person name="Cichocki N."/>
            <person name="Clum A."/>
            <person name="Culley D."/>
            <person name="Crous P.W."/>
            <person name="Fauchery L."/>
            <person name="Girlanda M."/>
            <person name="Hayes R.D."/>
            <person name="Keri Z."/>
            <person name="LaButti K."/>
            <person name="Lipzen A."/>
            <person name="Lombard V."/>
            <person name="Magnuson J."/>
            <person name="Maillard F."/>
            <person name="Murat C."/>
            <person name="Nolan M."/>
            <person name="Ohm R.A."/>
            <person name="Pangilinan J."/>
            <person name="Pereira M.F."/>
            <person name="Perotto S."/>
            <person name="Peter M."/>
            <person name="Pfister S."/>
            <person name="Riley R."/>
            <person name="Sitrit Y."/>
            <person name="Stielow J.B."/>
            <person name="Szollosi G."/>
            <person name="Zifcakova L."/>
            <person name="Stursova M."/>
            <person name="Spatafora J.W."/>
            <person name="Tedersoo L."/>
            <person name="Vaario L.M."/>
            <person name="Yamada A."/>
            <person name="Yan M."/>
            <person name="Wang P."/>
            <person name="Xu J."/>
            <person name="Bruns T."/>
            <person name="Baldrian P."/>
            <person name="Vilgalys R."/>
            <person name="Dunand C."/>
            <person name="Henrissat B."/>
            <person name="Grigoriev I.V."/>
            <person name="Hibbett D."/>
            <person name="Nagy L.G."/>
            <person name="Martin F.M."/>
        </authorList>
    </citation>
    <scope>NUCLEOTIDE SEQUENCE</scope>
    <source>
        <strain evidence="2">UP504</strain>
    </source>
</reference>
<protein>
    <submittedName>
        <fullName evidence="2">Uncharacterized protein</fullName>
    </submittedName>
</protein>
<feature type="region of interest" description="Disordered" evidence="1">
    <location>
        <begin position="498"/>
        <end position="522"/>
    </location>
</feature>
<feature type="compositionally biased region" description="Acidic residues" evidence="1">
    <location>
        <begin position="386"/>
        <end position="396"/>
    </location>
</feature>
<accession>A0A9P6DTY9</accession>
<feature type="region of interest" description="Disordered" evidence="1">
    <location>
        <begin position="449"/>
        <end position="468"/>
    </location>
</feature>
<evidence type="ECO:0000313" key="3">
    <source>
        <dbReference type="Proteomes" id="UP000886523"/>
    </source>
</evidence>
<dbReference type="Proteomes" id="UP000886523">
    <property type="component" value="Unassembled WGS sequence"/>
</dbReference>
<organism evidence="2 3">
    <name type="scientific">Hydnum rufescens UP504</name>
    <dbReference type="NCBI Taxonomy" id="1448309"/>
    <lineage>
        <taxon>Eukaryota</taxon>
        <taxon>Fungi</taxon>
        <taxon>Dikarya</taxon>
        <taxon>Basidiomycota</taxon>
        <taxon>Agaricomycotina</taxon>
        <taxon>Agaricomycetes</taxon>
        <taxon>Cantharellales</taxon>
        <taxon>Hydnaceae</taxon>
        <taxon>Hydnum</taxon>
    </lineage>
</organism>
<gene>
    <name evidence="2" type="ORF">BS47DRAFT_1395368</name>
</gene>
<dbReference type="EMBL" id="MU129005">
    <property type="protein sequence ID" value="KAF9511089.1"/>
    <property type="molecule type" value="Genomic_DNA"/>
</dbReference>
<comment type="caution">
    <text evidence="2">The sequence shown here is derived from an EMBL/GenBank/DDBJ whole genome shotgun (WGS) entry which is preliminary data.</text>
</comment>